<protein>
    <submittedName>
        <fullName evidence="1">LacI family transcriptional regulator</fullName>
    </submittedName>
</protein>
<sequence length="288" mass="30032">MSRGAPDFDALVGHRSGRGLPPSNSPRPYLHPVRSLAGTTLTAAGSEDHPHHAGLSIAFSDVNGTNFWGGSTYTSTHGPAMLSNHGWQEPSGWSRTAGGADGSVTWFSGQGMELATEHRSIRCFRHPAPGTWSLSIRSALLPAGGVAQLEVSSSAVKGRVGAGYGGIFWRFPEDCAGPRVFSASGDGVAAAHGSQSPWLAISTTSGGSPASVVLAQENNRPWFVRTDGYLGAGPAVAWSEKAVVNAANPLVQALHAVIHDGHLSAPSQALELLEQHPDLQTSRPDRTP</sequence>
<accession>A0ACC6TH96</accession>
<reference evidence="1" key="1">
    <citation type="submission" date="2024-06" db="EMBL/GenBank/DDBJ databases">
        <title>Genomic Encyclopedia of Type Strains, Phase IV (KMG-IV): sequencing the most valuable type-strain genomes for metagenomic binning, comparative biology and taxonomic classification.</title>
        <authorList>
            <person name="Goeker M."/>
        </authorList>
    </citation>
    <scope>NUCLEOTIDE SEQUENCE</scope>
    <source>
        <strain evidence="1">SJCon</strain>
    </source>
</reference>
<gene>
    <name evidence="1" type="ORF">ABIC98_002749</name>
</gene>
<evidence type="ECO:0000313" key="2">
    <source>
        <dbReference type="Proteomes" id="UP001549207"/>
    </source>
</evidence>
<comment type="caution">
    <text evidence="1">The sequence shown here is derived from an EMBL/GenBank/DDBJ whole genome shotgun (WGS) entry which is preliminary data.</text>
</comment>
<keyword evidence="2" id="KW-1185">Reference proteome</keyword>
<proteinExistence type="predicted"/>
<dbReference type="EMBL" id="JBEPNJ010000011">
    <property type="protein sequence ID" value="MET3773089.1"/>
    <property type="molecule type" value="Genomic_DNA"/>
</dbReference>
<dbReference type="Proteomes" id="UP001549207">
    <property type="component" value="Unassembled WGS sequence"/>
</dbReference>
<evidence type="ECO:0000313" key="1">
    <source>
        <dbReference type="EMBL" id="MET3773089.1"/>
    </source>
</evidence>
<name>A0ACC6TH96_9MICC</name>
<organism evidence="1 2">
    <name type="scientific">Arthrobacter nitrophenolicus</name>
    <dbReference type="NCBI Taxonomy" id="683150"/>
    <lineage>
        <taxon>Bacteria</taxon>
        <taxon>Bacillati</taxon>
        <taxon>Actinomycetota</taxon>
        <taxon>Actinomycetes</taxon>
        <taxon>Micrococcales</taxon>
        <taxon>Micrococcaceae</taxon>
        <taxon>Arthrobacter</taxon>
    </lineage>
</organism>